<dbReference type="InterPro" id="IPR050175">
    <property type="entry name" value="Complex_I_Subunit_2"/>
</dbReference>
<dbReference type="AlphaFoldDB" id="A0A0U1XA60"/>
<feature type="transmembrane region" description="Helical" evidence="17">
    <location>
        <begin position="280"/>
        <end position="306"/>
    </location>
</feature>
<gene>
    <name evidence="19" type="primary">ND2</name>
</gene>
<feature type="transmembrane region" description="Helical" evidence="17">
    <location>
        <begin position="186"/>
        <end position="205"/>
    </location>
</feature>
<keyword evidence="15 17" id="KW-0472">Membrane</keyword>
<dbReference type="CTD" id="4536"/>
<feature type="transmembrane region" description="Helical" evidence="17">
    <location>
        <begin position="61"/>
        <end position="82"/>
    </location>
</feature>
<organism evidence="19">
    <name type="scientific">Aliger gigas</name>
    <name type="common">queen conch</name>
    <dbReference type="NCBI Taxonomy" id="291982"/>
    <lineage>
        <taxon>Eukaryota</taxon>
        <taxon>Metazoa</taxon>
        <taxon>Spiralia</taxon>
        <taxon>Lophotrochozoa</taxon>
        <taxon>Mollusca</taxon>
        <taxon>Gastropoda</taxon>
        <taxon>Caenogastropoda</taxon>
        <taxon>Littorinimorpha</taxon>
        <taxon>Stromboidea</taxon>
        <taxon>Strombidae</taxon>
        <taxon>Aliger</taxon>
    </lineage>
</organism>
<dbReference type="PANTHER" id="PTHR46552:SF1">
    <property type="entry name" value="NADH-UBIQUINONE OXIDOREDUCTASE CHAIN 2"/>
    <property type="match status" value="1"/>
</dbReference>
<dbReference type="GO" id="GO:0008137">
    <property type="term" value="F:NADH dehydrogenase (ubiquinone) activity"/>
    <property type="evidence" value="ECO:0007669"/>
    <property type="project" value="UniProtKB-EC"/>
</dbReference>
<keyword evidence="7 17" id="KW-0812">Transmembrane</keyword>
<keyword evidence="13 17" id="KW-0830">Ubiquinone</keyword>
<dbReference type="InterPro" id="IPR001750">
    <property type="entry name" value="ND/Mrp_TM"/>
</dbReference>
<evidence type="ECO:0000256" key="2">
    <source>
        <dbReference type="ARBA" id="ARBA00007012"/>
    </source>
</evidence>
<feature type="transmembrane region" description="Helical" evidence="17">
    <location>
        <begin position="251"/>
        <end position="274"/>
    </location>
</feature>
<comment type="subcellular location">
    <subcellularLocation>
        <location evidence="1 17">Mitochondrion inner membrane</location>
        <topology evidence="1 17">Multi-pass membrane protein</topology>
    </subcellularLocation>
</comment>
<evidence type="ECO:0000313" key="19">
    <source>
        <dbReference type="EMBL" id="AIN37254.1"/>
    </source>
</evidence>
<dbReference type="PANTHER" id="PTHR46552">
    <property type="entry name" value="NADH-UBIQUINONE OXIDOREDUCTASE CHAIN 2"/>
    <property type="match status" value="1"/>
</dbReference>
<evidence type="ECO:0000256" key="10">
    <source>
        <dbReference type="ARBA" id="ARBA00022982"/>
    </source>
</evidence>
<evidence type="ECO:0000256" key="6">
    <source>
        <dbReference type="ARBA" id="ARBA00022660"/>
    </source>
</evidence>
<dbReference type="RefSeq" id="YP_009059458.1">
    <property type="nucleotide sequence ID" value="NC_024932.1"/>
</dbReference>
<feature type="domain" description="NADH:quinone oxidoreductase/Mrp antiporter transmembrane" evidence="18">
    <location>
        <begin position="25"/>
        <end position="295"/>
    </location>
</feature>
<keyword evidence="9 17" id="KW-1278">Translocase</keyword>
<keyword evidence="11 17" id="KW-1133">Transmembrane helix</keyword>
<evidence type="ECO:0000259" key="18">
    <source>
        <dbReference type="Pfam" id="PF00361"/>
    </source>
</evidence>
<keyword evidence="12 17" id="KW-0520">NAD</keyword>
<evidence type="ECO:0000256" key="3">
    <source>
        <dbReference type="ARBA" id="ARBA00012944"/>
    </source>
</evidence>
<dbReference type="GO" id="GO:0005743">
    <property type="term" value="C:mitochondrial inner membrane"/>
    <property type="evidence" value="ECO:0007669"/>
    <property type="project" value="UniProtKB-SubCell"/>
</dbReference>
<feature type="transmembrane region" description="Helical" evidence="17">
    <location>
        <begin position="327"/>
        <end position="350"/>
    </location>
</feature>
<sequence length="352" mass="39428">MFSNLPFSYMFVFTMMVGTLFSVSSSHWLGIWAGLEINLIGFLPLLVYQKSMAESESAVKYFVVQALGSSLLMFGSLSSYTLSFSWDIANVNSYYIMTIFILSCGLSMKMGLFPFHFWLPSVMAGLPWISCLLLATWQKFAPIFLMSSLLDVNLSYWMALIMSLMCTGSSLMGGVGGMNQTQIRALLAYSSIGHLGWIVFSLLYGDWIMKMYLLVYVLISTCVFTSLWYMDLSNMKSLVKFNQKKVLEMGIMIMLMSLGGLPPLLGFVSKWLVISVSMTSALWGVLFFLILGSLLSLFYYLSLFFCMFLGEASKSPLLLKNNVKLMLLINMIIILNLVGGILLFMSGAMMSL</sequence>
<keyword evidence="10 17" id="KW-0249">Electron transport</keyword>
<evidence type="ECO:0000256" key="5">
    <source>
        <dbReference type="ARBA" id="ARBA00022448"/>
    </source>
</evidence>
<keyword evidence="5" id="KW-0813">Transport</keyword>
<feature type="transmembrane region" description="Helical" evidence="17">
    <location>
        <begin position="29"/>
        <end position="49"/>
    </location>
</feature>
<dbReference type="EMBL" id="KM245630">
    <property type="protein sequence ID" value="AIN37254.1"/>
    <property type="molecule type" value="Genomic_DNA"/>
</dbReference>
<proteinExistence type="inferred from homology"/>
<dbReference type="PRINTS" id="PR01436">
    <property type="entry name" value="NADHDHGNASE2"/>
</dbReference>
<evidence type="ECO:0000256" key="8">
    <source>
        <dbReference type="ARBA" id="ARBA00022792"/>
    </source>
</evidence>
<evidence type="ECO:0000256" key="13">
    <source>
        <dbReference type="ARBA" id="ARBA00023075"/>
    </source>
</evidence>
<dbReference type="Pfam" id="PF00361">
    <property type="entry name" value="Proton_antipo_M"/>
    <property type="match status" value="1"/>
</dbReference>
<feature type="transmembrane region" description="Helical" evidence="17">
    <location>
        <begin position="115"/>
        <end position="135"/>
    </location>
</feature>
<evidence type="ECO:0000256" key="16">
    <source>
        <dbReference type="ARBA" id="ARBA00049551"/>
    </source>
</evidence>
<feature type="transmembrane region" description="Helical" evidence="17">
    <location>
        <begin position="155"/>
        <end position="174"/>
    </location>
</feature>
<comment type="function">
    <text evidence="17">Core subunit of the mitochondrial membrane respiratory chain NADH dehydrogenase (Complex I) which catalyzes electron transfer from NADH through the respiratory chain, using ubiquinone as an electron acceptor. Essential for the catalytic activity and assembly of complex I.</text>
</comment>
<feature type="transmembrane region" description="Helical" evidence="17">
    <location>
        <begin position="7"/>
        <end position="23"/>
    </location>
</feature>
<feature type="transmembrane region" description="Helical" evidence="17">
    <location>
        <begin position="88"/>
        <end position="108"/>
    </location>
</feature>
<keyword evidence="14 17" id="KW-0496">Mitochondrion</keyword>
<name>A0A0U1XA60_9CAEN</name>
<keyword evidence="6 17" id="KW-0679">Respiratory chain</keyword>
<evidence type="ECO:0000256" key="17">
    <source>
        <dbReference type="RuleBase" id="RU003403"/>
    </source>
</evidence>
<feature type="transmembrane region" description="Helical" evidence="17">
    <location>
        <begin position="211"/>
        <end position="230"/>
    </location>
</feature>
<evidence type="ECO:0000256" key="14">
    <source>
        <dbReference type="ARBA" id="ARBA00023128"/>
    </source>
</evidence>
<evidence type="ECO:0000256" key="15">
    <source>
        <dbReference type="ARBA" id="ARBA00023136"/>
    </source>
</evidence>
<evidence type="ECO:0000256" key="9">
    <source>
        <dbReference type="ARBA" id="ARBA00022967"/>
    </source>
</evidence>
<dbReference type="GO" id="GO:0006120">
    <property type="term" value="P:mitochondrial electron transport, NADH to ubiquinone"/>
    <property type="evidence" value="ECO:0007669"/>
    <property type="project" value="InterPro"/>
</dbReference>
<dbReference type="EC" id="7.1.1.2" evidence="3 17"/>
<evidence type="ECO:0000256" key="7">
    <source>
        <dbReference type="ARBA" id="ARBA00022692"/>
    </source>
</evidence>
<reference evidence="19" key="1">
    <citation type="journal article" date="2014" name="Mitochondrial DNA">
        <title>Mitochondrial genome of the endangered marine gastropod Strombus gigas Linnaeus, 1758 (Mollusca: Gastropoda).</title>
        <authorList>
            <person name="Marquez E.J."/>
            <person name="Castro E.R."/>
            <person name="Alzate J.F."/>
        </authorList>
    </citation>
    <scope>NUCLEOTIDE SEQUENCE</scope>
    <source>
        <strain evidence="19">Sg300-UNAL-SAA</strain>
    </source>
</reference>
<protein>
    <recommendedName>
        <fullName evidence="4 17">NADH-ubiquinone oxidoreductase chain 2</fullName>
        <ecNumber evidence="3 17">7.1.1.2</ecNumber>
    </recommendedName>
</protein>
<comment type="similarity">
    <text evidence="2 17">Belongs to the complex I subunit 2 family.</text>
</comment>
<keyword evidence="8 17" id="KW-0999">Mitochondrion inner membrane</keyword>
<geneLocation type="mitochondrion" evidence="19"/>
<evidence type="ECO:0000256" key="12">
    <source>
        <dbReference type="ARBA" id="ARBA00023027"/>
    </source>
</evidence>
<comment type="catalytic activity">
    <reaction evidence="16 17">
        <text>a ubiquinone + NADH + 5 H(+)(in) = a ubiquinol + NAD(+) + 4 H(+)(out)</text>
        <dbReference type="Rhea" id="RHEA:29091"/>
        <dbReference type="Rhea" id="RHEA-COMP:9565"/>
        <dbReference type="Rhea" id="RHEA-COMP:9566"/>
        <dbReference type="ChEBI" id="CHEBI:15378"/>
        <dbReference type="ChEBI" id="CHEBI:16389"/>
        <dbReference type="ChEBI" id="CHEBI:17976"/>
        <dbReference type="ChEBI" id="CHEBI:57540"/>
        <dbReference type="ChEBI" id="CHEBI:57945"/>
        <dbReference type="EC" id="7.1.1.2"/>
    </reaction>
</comment>
<evidence type="ECO:0000256" key="11">
    <source>
        <dbReference type="ARBA" id="ARBA00022989"/>
    </source>
</evidence>
<accession>A0A0U1XA60</accession>
<dbReference type="InterPro" id="IPR003917">
    <property type="entry name" value="NADH_UbQ_OxRdtase_chain2"/>
</dbReference>
<evidence type="ECO:0000256" key="4">
    <source>
        <dbReference type="ARBA" id="ARBA00021008"/>
    </source>
</evidence>
<evidence type="ECO:0000256" key="1">
    <source>
        <dbReference type="ARBA" id="ARBA00004448"/>
    </source>
</evidence>
<dbReference type="GeneID" id="20465882"/>